<evidence type="ECO:0000313" key="2">
    <source>
        <dbReference type="EMBL" id="CBI38616.3"/>
    </source>
</evidence>
<name>D7U7A2_VITVI</name>
<feature type="region of interest" description="Disordered" evidence="1">
    <location>
        <begin position="1"/>
        <end position="72"/>
    </location>
</feature>
<organism evidence="2 3">
    <name type="scientific">Vitis vinifera</name>
    <name type="common">Grape</name>
    <dbReference type="NCBI Taxonomy" id="29760"/>
    <lineage>
        <taxon>Eukaryota</taxon>
        <taxon>Viridiplantae</taxon>
        <taxon>Streptophyta</taxon>
        <taxon>Embryophyta</taxon>
        <taxon>Tracheophyta</taxon>
        <taxon>Spermatophyta</taxon>
        <taxon>Magnoliopsida</taxon>
        <taxon>eudicotyledons</taxon>
        <taxon>Gunneridae</taxon>
        <taxon>Pentapetalae</taxon>
        <taxon>rosids</taxon>
        <taxon>Vitales</taxon>
        <taxon>Vitaceae</taxon>
        <taxon>Viteae</taxon>
        <taxon>Vitis</taxon>
    </lineage>
</organism>
<dbReference type="PaxDb" id="29760-VIT_16s0013g01360.t01"/>
<protein>
    <submittedName>
        <fullName evidence="2">Uncharacterized protein</fullName>
    </submittedName>
</protein>
<feature type="compositionally biased region" description="Low complexity" evidence="1">
    <location>
        <begin position="42"/>
        <end position="60"/>
    </location>
</feature>
<evidence type="ECO:0000313" key="3">
    <source>
        <dbReference type="Proteomes" id="UP000009183"/>
    </source>
</evidence>
<sequence>MYFSSATVETPKETKSDGEHVSISLIQAEKQGNNAGGSRGLSSSNDFGSSSSDSDSESSSTYGLDVGYSPRN</sequence>
<reference evidence="3" key="1">
    <citation type="journal article" date="2007" name="Nature">
        <title>The grapevine genome sequence suggests ancestral hexaploidization in major angiosperm phyla.</title>
        <authorList>
            <consortium name="The French-Italian Public Consortium for Grapevine Genome Characterization."/>
            <person name="Jaillon O."/>
            <person name="Aury J.-M."/>
            <person name="Noel B."/>
            <person name="Policriti A."/>
            <person name="Clepet C."/>
            <person name="Casagrande A."/>
            <person name="Choisne N."/>
            <person name="Aubourg S."/>
            <person name="Vitulo N."/>
            <person name="Jubin C."/>
            <person name="Vezzi A."/>
            <person name="Legeai F."/>
            <person name="Hugueney P."/>
            <person name="Dasilva C."/>
            <person name="Horner D."/>
            <person name="Mica E."/>
            <person name="Jublot D."/>
            <person name="Poulain J."/>
            <person name="Bruyere C."/>
            <person name="Billault A."/>
            <person name="Segurens B."/>
            <person name="Gouyvenoux M."/>
            <person name="Ugarte E."/>
            <person name="Cattonaro F."/>
            <person name="Anthouard V."/>
            <person name="Vico V."/>
            <person name="Del Fabbro C."/>
            <person name="Alaux M."/>
            <person name="Di Gaspero G."/>
            <person name="Dumas V."/>
            <person name="Felice N."/>
            <person name="Paillard S."/>
            <person name="Juman I."/>
            <person name="Moroldo M."/>
            <person name="Scalabrin S."/>
            <person name="Canaguier A."/>
            <person name="Le Clainche I."/>
            <person name="Malacrida G."/>
            <person name="Durand E."/>
            <person name="Pesole G."/>
            <person name="Laucou V."/>
            <person name="Chatelet P."/>
            <person name="Merdinoglu D."/>
            <person name="Delledonne M."/>
            <person name="Pezzotti M."/>
            <person name="Lecharny A."/>
            <person name="Scarpelli C."/>
            <person name="Artiguenave F."/>
            <person name="Pe M.E."/>
            <person name="Valle G."/>
            <person name="Morgante M."/>
            <person name="Caboche M."/>
            <person name="Adam-Blondon A.-F."/>
            <person name="Weissenbach J."/>
            <person name="Quetier F."/>
            <person name="Wincker P."/>
        </authorList>
    </citation>
    <scope>NUCLEOTIDE SEQUENCE [LARGE SCALE GENOMIC DNA]</scope>
    <source>
        <strain evidence="3">cv. Pinot noir / PN40024</strain>
    </source>
</reference>
<proteinExistence type="predicted"/>
<evidence type="ECO:0000256" key="1">
    <source>
        <dbReference type="SAM" id="MobiDB-lite"/>
    </source>
</evidence>
<accession>D7U7A2</accession>
<feature type="compositionally biased region" description="Basic and acidic residues" evidence="1">
    <location>
        <begin position="10"/>
        <end position="20"/>
    </location>
</feature>
<gene>
    <name evidence="2" type="ordered locus">VIT_16s0013g01360</name>
</gene>
<dbReference type="EMBL" id="FN596738">
    <property type="protein sequence ID" value="CBI38616.3"/>
    <property type="molecule type" value="Genomic_DNA"/>
</dbReference>
<dbReference type="HOGENOM" id="CLU_2727382_0_0_1"/>
<dbReference type="AlphaFoldDB" id="D7U7A2"/>
<keyword evidence="3" id="KW-1185">Reference proteome</keyword>
<dbReference type="STRING" id="29760.D7U7A2"/>
<dbReference type="InParanoid" id="D7U7A2"/>
<dbReference type="Proteomes" id="UP000009183">
    <property type="component" value="Chromosome 16"/>
</dbReference>